<evidence type="ECO:0000256" key="1">
    <source>
        <dbReference type="ARBA" id="ARBA00001936"/>
    </source>
</evidence>
<dbReference type="UniPathway" id="UPA00074">
    <property type="reaction ID" value="UER00125"/>
</dbReference>
<reference evidence="17 18" key="1">
    <citation type="journal article" date="2016" name="Nat. Commun.">
        <title>Thousands of microbial genomes shed light on interconnected biogeochemical processes in an aquifer system.</title>
        <authorList>
            <person name="Anantharaman K."/>
            <person name="Brown C.T."/>
            <person name="Hug L.A."/>
            <person name="Sharon I."/>
            <person name="Castelle C.J."/>
            <person name="Probst A.J."/>
            <person name="Thomas B.C."/>
            <person name="Singh A."/>
            <person name="Wilkins M.J."/>
            <person name="Karaoz U."/>
            <person name="Brodie E.L."/>
            <person name="Williams K.H."/>
            <person name="Hubbard S.S."/>
            <person name="Banfield J.F."/>
        </authorList>
    </citation>
    <scope>NUCLEOTIDE SEQUENCE [LARGE SCALE GENOMIC DNA]</scope>
</reference>
<dbReference type="InterPro" id="IPR037123">
    <property type="entry name" value="PRibGlycinamide_synth_C_sf"/>
</dbReference>
<name>A0A1F7GL76_9BACT</name>
<dbReference type="FunFam" id="3.30.470.20:FF:000018">
    <property type="entry name" value="Trifunctional purine biosynthetic protein adenosine-3"/>
    <property type="match status" value="1"/>
</dbReference>
<sequence>MTYIENILVVGKGGREHALGDKLAKDNPGTNLFFAPGNGGTSDIGTNLDIGVDDFDSITDFARDNDAFTVVGPDQPIVDGLGDALREAHVPVFAPTAAAARLEGSKVFAAEFNERHGIQQPRFFVARSLSQAIQYVQSHDASSYVIKADGLALGKGVHLPSSTVEATNSVYEMMHKNDRTAHKPLLFQERLTGREVSMFAFTDGTHIVPLLPSQDHKRAFDHDIGPNTGGMGAYAPAPFMSAEDIDTFTSTILQKTVDGMREDGTPYKGVLYVGGMMTDQGPQVLEYNARFGDPEAQPLLTLMSSELAPVMLACMGNGLRRQQVRFRNGAAACVVLASEGYPDTPETGQVIYGLDQVEDPNITVFHAGTSKVDGDYVVSGGRVLGINAYGRTVKEAIHRAYAAIGPRGIHFDGMFYRTDIGHQVVR</sequence>
<dbReference type="Gene3D" id="3.40.50.20">
    <property type="match status" value="1"/>
</dbReference>
<dbReference type="EC" id="6.3.4.13" evidence="4 14"/>
<dbReference type="SUPFAM" id="SSF56059">
    <property type="entry name" value="Glutathione synthetase ATP-binding domain-like"/>
    <property type="match status" value="1"/>
</dbReference>
<evidence type="ECO:0000256" key="10">
    <source>
        <dbReference type="ARBA" id="ARBA00023211"/>
    </source>
</evidence>
<evidence type="ECO:0000256" key="2">
    <source>
        <dbReference type="ARBA" id="ARBA00001946"/>
    </source>
</evidence>
<dbReference type="InterPro" id="IPR020560">
    <property type="entry name" value="PRibGlycinamide_synth_C-dom"/>
</dbReference>
<evidence type="ECO:0000256" key="8">
    <source>
        <dbReference type="ARBA" id="ARBA00022755"/>
    </source>
</evidence>
<comment type="catalytic activity">
    <reaction evidence="14">
        <text>5-phospho-beta-D-ribosylamine + glycine + ATP = N(1)-(5-phospho-beta-D-ribosyl)glycinamide + ADP + phosphate + H(+)</text>
        <dbReference type="Rhea" id="RHEA:17453"/>
        <dbReference type="ChEBI" id="CHEBI:15378"/>
        <dbReference type="ChEBI" id="CHEBI:30616"/>
        <dbReference type="ChEBI" id="CHEBI:43474"/>
        <dbReference type="ChEBI" id="CHEBI:57305"/>
        <dbReference type="ChEBI" id="CHEBI:58681"/>
        <dbReference type="ChEBI" id="CHEBI:143788"/>
        <dbReference type="ChEBI" id="CHEBI:456216"/>
        <dbReference type="EC" id="6.3.4.13"/>
    </reaction>
</comment>
<evidence type="ECO:0000313" key="17">
    <source>
        <dbReference type="EMBL" id="OGK19820.1"/>
    </source>
</evidence>
<dbReference type="InterPro" id="IPR016185">
    <property type="entry name" value="PreATP-grasp_dom_sf"/>
</dbReference>
<dbReference type="Proteomes" id="UP000176850">
    <property type="component" value="Unassembled WGS sequence"/>
</dbReference>
<dbReference type="PANTHER" id="PTHR43472:SF1">
    <property type="entry name" value="PHOSPHORIBOSYLAMINE--GLYCINE LIGASE, CHLOROPLASTIC"/>
    <property type="match status" value="1"/>
</dbReference>
<gene>
    <name evidence="14" type="primary">purD</name>
    <name evidence="17" type="ORF">A2799_00605</name>
</gene>
<evidence type="ECO:0000256" key="7">
    <source>
        <dbReference type="ARBA" id="ARBA00022741"/>
    </source>
</evidence>
<dbReference type="PROSITE" id="PS50975">
    <property type="entry name" value="ATP_GRASP"/>
    <property type="match status" value="1"/>
</dbReference>
<dbReference type="PROSITE" id="PS00184">
    <property type="entry name" value="GARS"/>
    <property type="match status" value="1"/>
</dbReference>
<dbReference type="PANTHER" id="PTHR43472">
    <property type="entry name" value="PHOSPHORIBOSYLAMINE--GLYCINE LIGASE"/>
    <property type="match status" value="1"/>
</dbReference>
<dbReference type="Gene3D" id="3.30.470.20">
    <property type="entry name" value="ATP-grasp fold, B domain"/>
    <property type="match status" value="1"/>
</dbReference>
<dbReference type="GO" id="GO:0005524">
    <property type="term" value="F:ATP binding"/>
    <property type="evidence" value="ECO:0007669"/>
    <property type="project" value="UniProtKB-UniRule"/>
</dbReference>
<evidence type="ECO:0000256" key="15">
    <source>
        <dbReference type="PROSITE-ProRule" id="PRU00409"/>
    </source>
</evidence>
<dbReference type="Pfam" id="PF02843">
    <property type="entry name" value="GARS_C"/>
    <property type="match status" value="1"/>
</dbReference>
<dbReference type="SMART" id="SM01209">
    <property type="entry name" value="GARS_A"/>
    <property type="match status" value="1"/>
</dbReference>
<keyword evidence="5 14" id="KW-0436">Ligase</keyword>
<evidence type="ECO:0000256" key="5">
    <source>
        <dbReference type="ARBA" id="ARBA00022598"/>
    </source>
</evidence>
<protein>
    <recommendedName>
        <fullName evidence="4 14">Phosphoribosylamine--glycine ligase</fullName>
        <ecNumber evidence="4 14">6.3.4.13</ecNumber>
    </recommendedName>
    <alternativeName>
        <fullName evidence="14">GARS</fullName>
    </alternativeName>
    <alternativeName>
        <fullName evidence="12 14">Glycinamide ribonucleotide synthetase</fullName>
    </alternativeName>
    <alternativeName>
        <fullName evidence="13 14">Phosphoribosylglycinamide synthetase</fullName>
    </alternativeName>
</protein>
<comment type="pathway">
    <text evidence="3 14">Purine metabolism; IMP biosynthesis via de novo pathway; N(1)-(5-phospho-D-ribosyl)glycinamide from 5-phospho-alpha-D-ribose 1-diphosphate: step 2/2.</text>
</comment>
<evidence type="ECO:0000259" key="16">
    <source>
        <dbReference type="PROSITE" id="PS50975"/>
    </source>
</evidence>
<dbReference type="InterPro" id="IPR020562">
    <property type="entry name" value="PRibGlycinamide_synth_N"/>
</dbReference>
<comment type="cofactor">
    <cofactor evidence="1">
        <name>Mn(2+)</name>
        <dbReference type="ChEBI" id="CHEBI:29035"/>
    </cofactor>
</comment>
<keyword evidence="7 15" id="KW-0547">Nucleotide-binding</keyword>
<dbReference type="AlphaFoldDB" id="A0A1F7GL76"/>
<evidence type="ECO:0000256" key="9">
    <source>
        <dbReference type="ARBA" id="ARBA00022840"/>
    </source>
</evidence>
<dbReference type="GO" id="GO:0006189">
    <property type="term" value="P:'de novo' IMP biosynthetic process"/>
    <property type="evidence" value="ECO:0007669"/>
    <property type="project" value="UniProtKB-UniRule"/>
</dbReference>
<evidence type="ECO:0000256" key="13">
    <source>
        <dbReference type="ARBA" id="ARBA00042864"/>
    </source>
</evidence>
<evidence type="ECO:0000256" key="12">
    <source>
        <dbReference type="ARBA" id="ARBA00042242"/>
    </source>
</evidence>
<dbReference type="InterPro" id="IPR013815">
    <property type="entry name" value="ATP_grasp_subdomain_1"/>
</dbReference>
<keyword evidence="6" id="KW-0479">Metal-binding</keyword>
<keyword evidence="8 14" id="KW-0658">Purine biosynthesis</keyword>
<comment type="caution">
    <text evidence="17">The sequence shown here is derived from an EMBL/GenBank/DDBJ whole genome shotgun (WGS) entry which is preliminary data.</text>
</comment>
<dbReference type="SMART" id="SM01210">
    <property type="entry name" value="GARS_C"/>
    <property type="match status" value="1"/>
</dbReference>
<dbReference type="NCBIfam" id="TIGR00877">
    <property type="entry name" value="purD"/>
    <property type="match status" value="1"/>
</dbReference>
<comment type="cofactor">
    <cofactor evidence="2">
        <name>Mg(2+)</name>
        <dbReference type="ChEBI" id="CHEBI:18420"/>
    </cofactor>
</comment>
<dbReference type="InterPro" id="IPR000115">
    <property type="entry name" value="PRibGlycinamide_synth"/>
</dbReference>
<dbReference type="InterPro" id="IPR020561">
    <property type="entry name" value="PRibGlycinamid_synth_ATP-grasp"/>
</dbReference>
<evidence type="ECO:0000256" key="4">
    <source>
        <dbReference type="ARBA" id="ARBA00013255"/>
    </source>
</evidence>
<comment type="similarity">
    <text evidence="11 14">Belongs to the GARS family.</text>
</comment>
<evidence type="ECO:0000256" key="6">
    <source>
        <dbReference type="ARBA" id="ARBA00022723"/>
    </source>
</evidence>
<evidence type="ECO:0000256" key="11">
    <source>
        <dbReference type="ARBA" id="ARBA00038345"/>
    </source>
</evidence>
<dbReference type="SUPFAM" id="SSF52440">
    <property type="entry name" value="PreATP-grasp domain"/>
    <property type="match status" value="1"/>
</dbReference>
<keyword evidence="10" id="KW-0464">Manganese</keyword>
<evidence type="ECO:0000256" key="3">
    <source>
        <dbReference type="ARBA" id="ARBA00005174"/>
    </source>
</evidence>
<accession>A0A1F7GL76</accession>
<proteinExistence type="inferred from homology"/>
<dbReference type="GO" id="GO:0046872">
    <property type="term" value="F:metal ion binding"/>
    <property type="evidence" value="ECO:0007669"/>
    <property type="project" value="UniProtKB-KW"/>
</dbReference>
<dbReference type="EMBL" id="MFZH01000004">
    <property type="protein sequence ID" value="OGK19820.1"/>
    <property type="molecule type" value="Genomic_DNA"/>
</dbReference>
<dbReference type="InterPro" id="IPR020559">
    <property type="entry name" value="PRibGlycinamide_synth_CS"/>
</dbReference>
<dbReference type="SUPFAM" id="SSF51246">
    <property type="entry name" value="Rudiment single hybrid motif"/>
    <property type="match status" value="1"/>
</dbReference>
<dbReference type="Gene3D" id="3.30.1490.20">
    <property type="entry name" value="ATP-grasp fold, A domain"/>
    <property type="match status" value="1"/>
</dbReference>
<dbReference type="InterPro" id="IPR011761">
    <property type="entry name" value="ATP-grasp"/>
</dbReference>
<feature type="domain" description="ATP-grasp" evidence="16">
    <location>
        <begin position="110"/>
        <end position="316"/>
    </location>
</feature>
<dbReference type="GO" id="GO:0009113">
    <property type="term" value="P:purine nucleobase biosynthetic process"/>
    <property type="evidence" value="ECO:0007669"/>
    <property type="project" value="InterPro"/>
</dbReference>
<dbReference type="GO" id="GO:0004637">
    <property type="term" value="F:phosphoribosylamine-glycine ligase activity"/>
    <property type="evidence" value="ECO:0007669"/>
    <property type="project" value="UniProtKB-UniRule"/>
</dbReference>
<dbReference type="Gene3D" id="3.90.600.10">
    <property type="entry name" value="Phosphoribosylglycinamide synthetase, C-terminal domain"/>
    <property type="match status" value="1"/>
</dbReference>
<evidence type="ECO:0000256" key="14">
    <source>
        <dbReference type="HAMAP-Rule" id="MF_00138"/>
    </source>
</evidence>
<dbReference type="Pfam" id="PF02844">
    <property type="entry name" value="GARS_N"/>
    <property type="match status" value="1"/>
</dbReference>
<dbReference type="HAMAP" id="MF_00138">
    <property type="entry name" value="GARS"/>
    <property type="match status" value="1"/>
</dbReference>
<evidence type="ECO:0000313" key="18">
    <source>
        <dbReference type="Proteomes" id="UP000176850"/>
    </source>
</evidence>
<keyword evidence="9 15" id="KW-0067">ATP-binding</keyword>
<dbReference type="InterPro" id="IPR011054">
    <property type="entry name" value="Rudment_hybrid_motif"/>
</dbReference>
<organism evidence="17 18">
    <name type="scientific">Candidatus Roizmanbacteria bacterium RIFCSPHIGHO2_01_FULL_39_24</name>
    <dbReference type="NCBI Taxonomy" id="1802032"/>
    <lineage>
        <taxon>Bacteria</taxon>
        <taxon>Candidatus Roizmaniibacteriota</taxon>
    </lineage>
</organism>
<dbReference type="Pfam" id="PF01071">
    <property type="entry name" value="GARS_A"/>
    <property type="match status" value="1"/>
</dbReference>